<accession>A0A3P3WIW2</accession>
<dbReference type="FunFam" id="3.30.70.580:FF:000001">
    <property type="entry name" value="tRNA pseudouridine synthase A"/>
    <property type="match status" value="1"/>
</dbReference>
<comment type="caution">
    <text evidence="9">The sequence shown here is derived from an EMBL/GenBank/DDBJ whole genome shotgun (WGS) entry which is preliminary data.</text>
</comment>
<dbReference type="HAMAP" id="MF_00171">
    <property type="entry name" value="TruA"/>
    <property type="match status" value="1"/>
</dbReference>
<evidence type="ECO:0000256" key="4">
    <source>
        <dbReference type="HAMAP-Rule" id="MF_00171"/>
    </source>
</evidence>
<feature type="binding site" evidence="4 6">
    <location>
        <position position="109"/>
    </location>
    <ligand>
        <name>substrate</name>
    </ligand>
</feature>
<dbReference type="Gene3D" id="3.30.70.580">
    <property type="entry name" value="Pseudouridine synthase I, catalytic domain, N-terminal subdomain"/>
    <property type="match status" value="1"/>
</dbReference>
<protein>
    <recommendedName>
        <fullName evidence="4">tRNA pseudouridine synthase A</fullName>
        <ecNumber evidence="4">5.4.99.12</ecNumber>
    </recommendedName>
    <alternativeName>
        <fullName evidence="4">tRNA pseudouridine(38-40) synthase</fullName>
    </alternativeName>
    <alternativeName>
        <fullName evidence="4">tRNA pseudouridylate synthase I</fullName>
    </alternativeName>
    <alternativeName>
        <fullName evidence="4">tRNA-uridine isomerase I</fullName>
    </alternativeName>
</protein>
<dbReference type="RefSeq" id="WP_125017070.1">
    <property type="nucleotide sequence ID" value="NZ_RQVQ01000004.1"/>
</dbReference>
<dbReference type="PIRSF" id="PIRSF001430">
    <property type="entry name" value="tRNA_psdUrid_synth"/>
    <property type="match status" value="1"/>
</dbReference>
<evidence type="ECO:0000256" key="6">
    <source>
        <dbReference type="PIRSR" id="PIRSR001430-2"/>
    </source>
</evidence>
<evidence type="ECO:0000256" key="2">
    <source>
        <dbReference type="ARBA" id="ARBA00022694"/>
    </source>
</evidence>
<comment type="catalytic activity">
    <reaction evidence="4 7">
        <text>uridine(38/39/40) in tRNA = pseudouridine(38/39/40) in tRNA</text>
        <dbReference type="Rhea" id="RHEA:22376"/>
        <dbReference type="Rhea" id="RHEA-COMP:10085"/>
        <dbReference type="Rhea" id="RHEA-COMP:10087"/>
        <dbReference type="ChEBI" id="CHEBI:65314"/>
        <dbReference type="ChEBI" id="CHEBI:65315"/>
        <dbReference type="EC" id="5.4.99.12"/>
    </reaction>
</comment>
<evidence type="ECO:0000256" key="7">
    <source>
        <dbReference type="RuleBase" id="RU003792"/>
    </source>
</evidence>
<dbReference type="InterPro" id="IPR020094">
    <property type="entry name" value="TruA/RsuA/RluB/E/F_N"/>
</dbReference>
<evidence type="ECO:0000256" key="3">
    <source>
        <dbReference type="ARBA" id="ARBA00023235"/>
    </source>
</evidence>
<dbReference type="InterPro" id="IPR001406">
    <property type="entry name" value="PsdUridine_synth_TruA"/>
</dbReference>
<evidence type="ECO:0000256" key="1">
    <source>
        <dbReference type="ARBA" id="ARBA00009375"/>
    </source>
</evidence>
<dbReference type="NCBIfam" id="TIGR00071">
    <property type="entry name" value="hisT_truA"/>
    <property type="match status" value="1"/>
</dbReference>
<dbReference type="SUPFAM" id="SSF55120">
    <property type="entry name" value="Pseudouridine synthase"/>
    <property type="match status" value="1"/>
</dbReference>
<feature type="active site" description="Nucleophile" evidence="4 5">
    <location>
        <position position="51"/>
    </location>
</feature>
<dbReference type="InterPro" id="IPR020095">
    <property type="entry name" value="PsdUridine_synth_TruA_C"/>
</dbReference>
<dbReference type="GO" id="GO:0003723">
    <property type="term" value="F:RNA binding"/>
    <property type="evidence" value="ECO:0007669"/>
    <property type="project" value="InterPro"/>
</dbReference>
<keyword evidence="3 4" id="KW-0413">Isomerase</keyword>
<name>A0A3P3WIW2_9FLAO</name>
<dbReference type="InterPro" id="IPR020097">
    <property type="entry name" value="PsdUridine_synth_TruA_a/b_dom"/>
</dbReference>
<gene>
    <name evidence="4 9" type="primary">truA</name>
    <name evidence="9" type="ORF">EG240_02500</name>
</gene>
<evidence type="ECO:0000259" key="8">
    <source>
        <dbReference type="Pfam" id="PF01416"/>
    </source>
</evidence>
<feature type="domain" description="Pseudouridine synthase I TruA alpha/beta" evidence="8">
    <location>
        <begin position="147"/>
        <end position="242"/>
    </location>
</feature>
<dbReference type="CDD" id="cd02570">
    <property type="entry name" value="PseudoU_synth_EcTruA"/>
    <property type="match status" value="1"/>
</dbReference>
<evidence type="ECO:0000313" key="9">
    <source>
        <dbReference type="EMBL" id="RRJ92673.1"/>
    </source>
</evidence>
<keyword evidence="10" id="KW-1185">Reference proteome</keyword>
<keyword evidence="2 4" id="KW-0819">tRNA processing</keyword>
<feature type="domain" description="Pseudouridine synthase I TruA alpha/beta" evidence="8">
    <location>
        <begin position="8"/>
        <end position="103"/>
    </location>
</feature>
<comment type="caution">
    <text evidence="4">Lacks conserved residue(s) required for the propagation of feature annotation.</text>
</comment>
<organism evidence="9 10">
    <name type="scientific">Paenimyroides tangerinum</name>
    <dbReference type="NCBI Taxonomy" id="2488728"/>
    <lineage>
        <taxon>Bacteria</taxon>
        <taxon>Pseudomonadati</taxon>
        <taxon>Bacteroidota</taxon>
        <taxon>Flavobacteriia</taxon>
        <taxon>Flavobacteriales</taxon>
        <taxon>Flavobacteriaceae</taxon>
        <taxon>Paenimyroides</taxon>
    </lineage>
</organism>
<dbReference type="EC" id="5.4.99.12" evidence="4"/>
<comment type="similarity">
    <text evidence="1 4 7">Belongs to the tRNA pseudouridine synthase TruA family.</text>
</comment>
<dbReference type="PANTHER" id="PTHR11142:SF0">
    <property type="entry name" value="TRNA PSEUDOURIDINE SYNTHASE-LIKE 1"/>
    <property type="match status" value="1"/>
</dbReference>
<dbReference type="GO" id="GO:0031119">
    <property type="term" value="P:tRNA pseudouridine synthesis"/>
    <property type="evidence" value="ECO:0007669"/>
    <property type="project" value="UniProtKB-UniRule"/>
</dbReference>
<comment type="subunit">
    <text evidence="4">Homodimer.</text>
</comment>
<dbReference type="PANTHER" id="PTHR11142">
    <property type="entry name" value="PSEUDOURIDYLATE SYNTHASE"/>
    <property type="match status" value="1"/>
</dbReference>
<dbReference type="OrthoDB" id="9811823at2"/>
<comment type="function">
    <text evidence="4">Formation of pseudouridine at positions 38, 39 and 40 in the anticodon stem and loop of transfer RNAs.</text>
</comment>
<dbReference type="InterPro" id="IPR020103">
    <property type="entry name" value="PsdUridine_synth_cat_dom_sf"/>
</dbReference>
<proteinExistence type="inferred from homology"/>
<evidence type="ECO:0000313" key="10">
    <source>
        <dbReference type="Proteomes" id="UP000275719"/>
    </source>
</evidence>
<dbReference type="EMBL" id="RQVQ01000004">
    <property type="protein sequence ID" value="RRJ92673.1"/>
    <property type="molecule type" value="Genomic_DNA"/>
</dbReference>
<evidence type="ECO:0000256" key="5">
    <source>
        <dbReference type="PIRSR" id="PIRSR001430-1"/>
    </source>
</evidence>
<dbReference type="Proteomes" id="UP000275719">
    <property type="component" value="Unassembled WGS sequence"/>
</dbReference>
<dbReference type="Gene3D" id="3.30.70.660">
    <property type="entry name" value="Pseudouridine synthase I, catalytic domain, C-terminal subdomain"/>
    <property type="match status" value="1"/>
</dbReference>
<dbReference type="AlphaFoldDB" id="A0A3P3WIW2"/>
<dbReference type="Pfam" id="PF01416">
    <property type="entry name" value="PseudoU_synth_1"/>
    <property type="match status" value="2"/>
</dbReference>
<dbReference type="GO" id="GO:0160147">
    <property type="term" value="F:tRNA pseudouridine(38-40) synthase activity"/>
    <property type="evidence" value="ECO:0007669"/>
    <property type="project" value="UniProtKB-EC"/>
</dbReference>
<reference evidence="9 10" key="1">
    <citation type="submission" date="2018-11" db="EMBL/GenBank/DDBJ databases">
        <title>Flavobacterium sp. nov., YIM 102701-2 draft genome.</title>
        <authorList>
            <person name="Li G."/>
            <person name="Jiang Y."/>
        </authorList>
    </citation>
    <scope>NUCLEOTIDE SEQUENCE [LARGE SCALE GENOMIC DNA]</scope>
    <source>
        <strain evidence="9 10">YIM 102701-2</strain>
    </source>
</reference>
<sequence>MRYFIEFAYKGTNYHGWQIQPEAISVQEVLTKATNLILKDTFELVGAGRTDAGVHASQMYAHFDTEVDFNFEDAVRKVNSYLPEDIAVFRIFPVSADAHTRFDATARTYEYHIHLKKNVFSKDLSWYHFRKLNIDKMNEAAKILLEYEDFECFSKTHTDVFTFNCTITEAHWQLNNDNLVFTISANRFLRNMVRAIVGTLINIGLEKIEVQEMRTIIESKNRGKAGFSVPAHGLYLTKVSYPYI</sequence>